<feature type="chain" id="PRO_5013369969" evidence="4">
    <location>
        <begin position="26"/>
        <end position="338"/>
    </location>
</feature>
<sequence length="338" mass="37181">MKSKLLLSCAVALGLVFAASFGAVAATTIKLAHSSPATNDRLEAACQIFKKYVEEKTGGAVKVDTFPGSQLGAEREQLEGVQMGSIEMAALSAGPFPTLFAEIMVFDIPFLFASEEIAYKIMDGPVGTELREKFRQKTGVRCVAFGENGFRNFTSNVAVTKPEDLKGLKIRVMENPAHMQMVRELGAIPTPIPFSELYTALSQGVVDAQENPASLVESMRFYEVQKFMVLDRHVYNPYLLIMNDDFYKALTPEQQKVIDEASQLFAKEERRLNREQIASGIGRMQKAGLTVTELEPGALERFRAMVQPKVVETIKKQVPPATVDAFVKAVAEAEASTK</sequence>
<dbReference type="PANTHER" id="PTHR33376:SF7">
    <property type="entry name" value="C4-DICARBOXYLATE-BINDING PROTEIN DCTB"/>
    <property type="match status" value="1"/>
</dbReference>
<dbReference type="CDD" id="cd13676">
    <property type="entry name" value="PBP2_TRAP_DctP2_like"/>
    <property type="match status" value="1"/>
</dbReference>
<dbReference type="PIRSF" id="PIRSF006470">
    <property type="entry name" value="DctB"/>
    <property type="match status" value="1"/>
</dbReference>
<dbReference type="NCBIfam" id="TIGR00787">
    <property type="entry name" value="dctP"/>
    <property type="match status" value="1"/>
</dbReference>
<reference evidence="5" key="1">
    <citation type="submission" date="2016-04" db="EMBL/GenBank/DDBJ databases">
        <authorList>
            <person name="Evans L.H."/>
            <person name="Alamgir A."/>
            <person name="Owens N."/>
            <person name="Weber N.D."/>
            <person name="Virtaneva K."/>
            <person name="Barbian K."/>
            <person name="Babar A."/>
            <person name="Rosenke K."/>
        </authorList>
    </citation>
    <scope>NUCLEOTIDE SEQUENCE</scope>
    <source>
        <strain evidence="5">86</strain>
    </source>
</reference>
<dbReference type="GO" id="GO:0030288">
    <property type="term" value="C:outer membrane-bounded periplasmic space"/>
    <property type="evidence" value="ECO:0007669"/>
    <property type="project" value="InterPro"/>
</dbReference>
<dbReference type="InterPro" id="IPR004682">
    <property type="entry name" value="TRAP_DctP"/>
</dbReference>
<evidence type="ECO:0000313" key="5">
    <source>
        <dbReference type="EMBL" id="SBW07362.1"/>
    </source>
</evidence>
<feature type="signal peptide" evidence="4">
    <location>
        <begin position="1"/>
        <end position="25"/>
    </location>
</feature>
<keyword evidence="2" id="KW-0813">Transport</keyword>
<dbReference type="Gene3D" id="3.40.190.170">
    <property type="entry name" value="Bacterial extracellular solute-binding protein, family 7"/>
    <property type="match status" value="1"/>
</dbReference>
<evidence type="ECO:0000256" key="3">
    <source>
        <dbReference type="ARBA" id="ARBA00022729"/>
    </source>
</evidence>
<proteinExistence type="inferred from homology"/>
<dbReference type="InterPro" id="IPR018389">
    <property type="entry name" value="DctP_fam"/>
</dbReference>
<dbReference type="NCBIfam" id="NF037995">
    <property type="entry name" value="TRAP_S1"/>
    <property type="match status" value="1"/>
</dbReference>
<dbReference type="AlphaFoldDB" id="A0A212K6T4"/>
<dbReference type="InterPro" id="IPR038404">
    <property type="entry name" value="TRAP_DctP_sf"/>
</dbReference>
<evidence type="ECO:0000256" key="1">
    <source>
        <dbReference type="ARBA" id="ARBA00009023"/>
    </source>
</evidence>
<dbReference type="Pfam" id="PF03480">
    <property type="entry name" value="DctP"/>
    <property type="match status" value="1"/>
</dbReference>
<evidence type="ECO:0000256" key="4">
    <source>
        <dbReference type="SAM" id="SignalP"/>
    </source>
</evidence>
<dbReference type="PANTHER" id="PTHR33376">
    <property type="match status" value="1"/>
</dbReference>
<comment type="similarity">
    <text evidence="1">Belongs to the bacterial solute-binding protein 7 family.</text>
</comment>
<protein>
    <submittedName>
        <fullName evidence="5">TRAP dicarboxylate transporter, DctP subunit</fullName>
    </submittedName>
</protein>
<dbReference type="EMBL" id="FLUQ01000003">
    <property type="protein sequence ID" value="SBW07362.1"/>
    <property type="molecule type" value="Genomic_DNA"/>
</dbReference>
<name>A0A212K6T4_9DELT</name>
<accession>A0A212K6T4</accession>
<dbReference type="GO" id="GO:0055085">
    <property type="term" value="P:transmembrane transport"/>
    <property type="evidence" value="ECO:0007669"/>
    <property type="project" value="InterPro"/>
</dbReference>
<keyword evidence="3 4" id="KW-0732">Signal</keyword>
<gene>
    <name evidence="5" type="ORF">KL86DPRO_30042</name>
</gene>
<evidence type="ECO:0000256" key="2">
    <source>
        <dbReference type="ARBA" id="ARBA00022448"/>
    </source>
</evidence>
<organism evidence="5">
    <name type="scientific">uncultured delta proteobacterium</name>
    <dbReference type="NCBI Taxonomy" id="34034"/>
    <lineage>
        <taxon>Bacteria</taxon>
        <taxon>Deltaproteobacteria</taxon>
        <taxon>environmental samples</taxon>
    </lineage>
</organism>